<keyword evidence="1" id="KW-1133">Transmembrane helix</keyword>
<sequence>MASSDINRWQNKLPYSPGTMALGGAVVVGGIWYYMTYMKKKPQANARVATGVVRPEDTPRHRLQIK</sequence>
<protein>
    <submittedName>
        <fullName evidence="2">Uncharacterized protein</fullName>
    </submittedName>
</protein>
<reference evidence="2" key="1">
    <citation type="submission" date="2023-12" db="EMBL/GenBank/DDBJ databases">
        <title>Genome assembly of Anisodus tanguticus.</title>
        <authorList>
            <person name="Wang Y.-J."/>
        </authorList>
    </citation>
    <scope>NUCLEOTIDE SEQUENCE</scope>
    <source>
        <strain evidence="2">KB-2021</strain>
        <tissue evidence="2">Leaf</tissue>
    </source>
</reference>
<evidence type="ECO:0000313" key="2">
    <source>
        <dbReference type="EMBL" id="KAK4374125.1"/>
    </source>
</evidence>
<keyword evidence="1" id="KW-0812">Transmembrane</keyword>
<dbReference type="AlphaFoldDB" id="A0AAE1VV19"/>
<accession>A0AAE1VV19</accession>
<dbReference type="Proteomes" id="UP001291623">
    <property type="component" value="Unassembled WGS sequence"/>
</dbReference>
<keyword evidence="1" id="KW-0472">Membrane</keyword>
<comment type="caution">
    <text evidence="2">The sequence shown here is derived from an EMBL/GenBank/DDBJ whole genome shotgun (WGS) entry which is preliminary data.</text>
</comment>
<feature type="transmembrane region" description="Helical" evidence="1">
    <location>
        <begin position="20"/>
        <end position="37"/>
    </location>
</feature>
<name>A0AAE1VV19_9SOLA</name>
<proteinExistence type="predicted"/>
<dbReference type="EMBL" id="JAVYJV010000003">
    <property type="protein sequence ID" value="KAK4374125.1"/>
    <property type="molecule type" value="Genomic_DNA"/>
</dbReference>
<evidence type="ECO:0000313" key="3">
    <source>
        <dbReference type="Proteomes" id="UP001291623"/>
    </source>
</evidence>
<keyword evidence="3" id="KW-1185">Reference proteome</keyword>
<gene>
    <name evidence="2" type="ORF">RND71_004802</name>
</gene>
<organism evidence="2 3">
    <name type="scientific">Anisodus tanguticus</name>
    <dbReference type="NCBI Taxonomy" id="243964"/>
    <lineage>
        <taxon>Eukaryota</taxon>
        <taxon>Viridiplantae</taxon>
        <taxon>Streptophyta</taxon>
        <taxon>Embryophyta</taxon>
        <taxon>Tracheophyta</taxon>
        <taxon>Spermatophyta</taxon>
        <taxon>Magnoliopsida</taxon>
        <taxon>eudicotyledons</taxon>
        <taxon>Gunneridae</taxon>
        <taxon>Pentapetalae</taxon>
        <taxon>asterids</taxon>
        <taxon>lamiids</taxon>
        <taxon>Solanales</taxon>
        <taxon>Solanaceae</taxon>
        <taxon>Solanoideae</taxon>
        <taxon>Hyoscyameae</taxon>
        <taxon>Anisodus</taxon>
    </lineage>
</organism>
<evidence type="ECO:0000256" key="1">
    <source>
        <dbReference type="SAM" id="Phobius"/>
    </source>
</evidence>